<dbReference type="Proteomes" id="UP001171902">
    <property type="component" value="Unassembled WGS sequence"/>
</dbReference>
<dbReference type="PANTHER" id="PTHR10587:SF133">
    <property type="entry name" value="CHITIN DEACETYLASE 1-RELATED"/>
    <property type="match status" value="1"/>
</dbReference>
<dbReference type="EMBL" id="JAUEMJ010000002">
    <property type="protein sequence ID" value="MDN3239637.1"/>
    <property type="molecule type" value="Genomic_DNA"/>
</dbReference>
<evidence type="ECO:0000313" key="5">
    <source>
        <dbReference type="EMBL" id="MDN3239637.1"/>
    </source>
</evidence>
<dbReference type="CDD" id="cd10917">
    <property type="entry name" value="CE4_NodB_like_6s_7s"/>
    <property type="match status" value="1"/>
</dbReference>
<dbReference type="InterPro" id="IPR002509">
    <property type="entry name" value="NODB_dom"/>
</dbReference>
<dbReference type="Pfam" id="PF01522">
    <property type="entry name" value="Polysacc_deac_1"/>
    <property type="match status" value="1"/>
</dbReference>
<dbReference type="InterPro" id="IPR011330">
    <property type="entry name" value="Glyco_hydro/deAcase_b/a-brl"/>
</dbReference>
<keyword evidence="1" id="KW-0479">Metal-binding</keyword>
<feature type="signal peptide" evidence="3">
    <location>
        <begin position="1"/>
        <end position="26"/>
    </location>
</feature>
<dbReference type="PANTHER" id="PTHR10587">
    <property type="entry name" value="GLYCOSYL TRANSFERASE-RELATED"/>
    <property type="match status" value="1"/>
</dbReference>
<sequence length="233" mass="24679">MKRLRLMVVAAAAVTASLFLAAPANAQDAAPEAAPEAAAAADPWNGQIFLTFDDGPGGAYTDDILEVLEANNAKATFFLLGQNAQRDPARVDAILEGGHTLGNHTWDHPDMTTLTRAQMDSQIGRTQNLLESHGAEVNCFRPPYGAHNTTVNQAITAAGLQRQLWNEDTRDWARPGVDAIVNVLLGATPGDVVLMHDGGGDRSQTVEALEIALPQLAAKGYKFGISPKCSPTA</sequence>
<dbReference type="EC" id="3.-.-.-" evidence="5"/>
<dbReference type="InterPro" id="IPR050248">
    <property type="entry name" value="Polysacc_deacetylase_ArnD"/>
</dbReference>
<reference evidence="5" key="1">
    <citation type="submission" date="2023-06" db="EMBL/GenBank/DDBJ databases">
        <title>Gycomyces niveus sp.nov., a novel actinomycete isolated from soil in Shouguang.</title>
        <authorList>
            <person name="Yang X."/>
            <person name="Zhao J."/>
        </authorList>
    </citation>
    <scope>NUCLEOTIDE SEQUENCE</scope>
    <source>
        <strain evidence="5">NEAU C2</strain>
    </source>
</reference>
<feature type="chain" id="PRO_5046744400" evidence="3">
    <location>
        <begin position="27"/>
        <end position="233"/>
    </location>
</feature>
<feature type="domain" description="NodB homology" evidence="4">
    <location>
        <begin position="46"/>
        <end position="224"/>
    </location>
</feature>
<evidence type="ECO:0000259" key="4">
    <source>
        <dbReference type="PROSITE" id="PS51677"/>
    </source>
</evidence>
<proteinExistence type="predicted"/>
<organism evidence="5 6">
    <name type="scientific">Glycomyces tritici</name>
    <dbReference type="NCBI Taxonomy" id="2665176"/>
    <lineage>
        <taxon>Bacteria</taxon>
        <taxon>Bacillati</taxon>
        <taxon>Actinomycetota</taxon>
        <taxon>Actinomycetes</taxon>
        <taxon>Glycomycetales</taxon>
        <taxon>Glycomycetaceae</taxon>
        <taxon>Glycomyces</taxon>
    </lineage>
</organism>
<keyword evidence="2 5" id="KW-0378">Hydrolase</keyword>
<dbReference type="SUPFAM" id="SSF88713">
    <property type="entry name" value="Glycoside hydrolase/deacetylase"/>
    <property type="match status" value="1"/>
</dbReference>
<dbReference type="RefSeq" id="WP_289956525.1">
    <property type="nucleotide sequence ID" value="NZ_JAUEMJ010000002.1"/>
</dbReference>
<dbReference type="PROSITE" id="PS51677">
    <property type="entry name" value="NODB"/>
    <property type="match status" value="1"/>
</dbReference>
<protein>
    <submittedName>
        <fullName evidence="5">Polysaccharide deacetylase family protein</fullName>
        <ecNumber evidence="5">3.-.-.-</ecNumber>
    </submittedName>
</protein>
<keyword evidence="6" id="KW-1185">Reference proteome</keyword>
<name>A0ABT7YLX0_9ACTN</name>
<accession>A0ABT7YLX0</accession>
<gene>
    <name evidence="5" type="ORF">QWI33_07865</name>
</gene>
<dbReference type="GO" id="GO:0016787">
    <property type="term" value="F:hydrolase activity"/>
    <property type="evidence" value="ECO:0007669"/>
    <property type="project" value="UniProtKB-KW"/>
</dbReference>
<dbReference type="Gene3D" id="3.20.20.370">
    <property type="entry name" value="Glycoside hydrolase/deacetylase"/>
    <property type="match status" value="1"/>
</dbReference>
<evidence type="ECO:0000256" key="2">
    <source>
        <dbReference type="ARBA" id="ARBA00022801"/>
    </source>
</evidence>
<keyword evidence="3" id="KW-0732">Signal</keyword>
<evidence type="ECO:0000256" key="3">
    <source>
        <dbReference type="SAM" id="SignalP"/>
    </source>
</evidence>
<comment type="caution">
    <text evidence="5">The sequence shown here is derived from an EMBL/GenBank/DDBJ whole genome shotgun (WGS) entry which is preliminary data.</text>
</comment>
<evidence type="ECO:0000313" key="6">
    <source>
        <dbReference type="Proteomes" id="UP001171902"/>
    </source>
</evidence>
<evidence type="ECO:0000256" key="1">
    <source>
        <dbReference type="ARBA" id="ARBA00022723"/>
    </source>
</evidence>